<keyword evidence="14" id="KW-1185">Reference proteome</keyword>
<organism evidence="13 14">
    <name type="scientific">Electrophorus voltai</name>
    <dbReference type="NCBI Taxonomy" id="2609070"/>
    <lineage>
        <taxon>Eukaryota</taxon>
        <taxon>Metazoa</taxon>
        <taxon>Chordata</taxon>
        <taxon>Craniata</taxon>
        <taxon>Vertebrata</taxon>
        <taxon>Euteleostomi</taxon>
        <taxon>Actinopterygii</taxon>
        <taxon>Neopterygii</taxon>
        <taxon>Teleostei</taxon>
        <taxon>Ostariophysi</taxon>
        <taxon>Gymnotiformes</taxon>
        <taxon>Gymnotoidei</taxon>
        <taxon>Gymnotidae</taxon>
        <taxon>Electrophorus</taxon>
    </lineage>
</organism>
<feature type="compositionally biased region" description="Low complexity" evidence="10">
    <location>
        <begin position="536"/>
        <end position="549"/>
    </location>
</feature>
<keyword evidence="5 9" id="KW-0175">Coiled coil</keyword>
<dbReference type="GO" id="GO:0005813">
    <property type="term" value="C:centrosome"/>
    <property type="evidence" value="ECO:0007669"/>
    <property type="project" value="UniProtKB-SubCell"/>
</dbReference>
<evidence type="ECO:0000313" key="14">
    <source>
        <dbReference type="Proteomes" id="UP001239994"/>
    </source>
</evidence>
<dbReference type="Proteomes" id="UP001239994">
    <property type="component" value="Unassembled WGS sequence"/>
</dbReference>
<feature type="coiled-coil region" evidence="9">
    <location>
        <begin position="81"/>
        <end position="115"/>
    </location>
</feature>
<dbReference type="Pfam" id="PF14073">
    <property type="entry name" value="Cep57_CLD"/>
    <property type="match status" value="2"/>
</dbReference>
<feature type="region of interest" description="Disordered" evidence="10">
    <location>
        <begin position="456"/>
        <end position="549"/>
    </location>
</feature>
<feature type="coiled-coil region" evidence="9">
    <location>
        <begin position="232"/>
        <end position="301"/>
    </location>
</feature>
<dbReference type="Gene3D" id="1.20.58.90">
    <property type="match status" value="1"/>
</dbReference>
<feature type="domain" description="Cep57 centrosome localisation" evidence="12">
    <location>
        <begin position="83"/>
        <end position="188"/>
    </location>
</feature>
<dbReference type="PANTHER" id="PTHR19336:SF10">
    <property type="entry name" value="CENTROSOMAL PROTEIN CEP57L1"/>
    <property type="match status" value="1"/>
</dbReference>
<name>A0AAD8ZWI0_9TELE</name>
<keyword evidence="6" id="KW-0206">Cytoskeleton</keyword>
<evidence type="ECO:0000256" key="10">
    <source>
        <dbReference type="SAM" id="MobiDB-lite"/>
    </source>
</evidence>
<gene>
    <name evidence="13" type="ORF">P4O66_019794</name>
</gene>
<evidence type="ECO:0000256" key="8">
    <source>
        <dbReference type="ARBA" id="ARBA00042578"/>
    </source>
</evidence>
<evidence type="ECO:0000256" key="5">
    <source>
        <dbReference type="ARBA" id="ARBA00023054"/>
    </source>
</evidence>
<feature type="domain" description="Cep57 centrosome microtubule-binding" evidence="11">
    <location>
        <begin position="399"/>
        <end position="461"/>
    </location>
</feature>
<dbReference type="GO" id="GO:0005874">
    <property type="term" value="C:microtubule"/>
    <property type="evidence" value="ECO:0007669"/>
    <property type="project" value="UniProtKB-KW"/>
</dbReference>
<comment type="similarity">
    <text evidence="2">Belongs to the translokin family.</text>
</comment>
<dbReference type="AlphaFoldDB" id="A0AAD8ZWI0"/>
<feature type="region of interest" description="Disordered" evidence="10">
    <location>
        <begin position="366"/>
        <end position="395"/>
    </location>
</feature>
<sequence>MDVECLRMRLGCFATDEQVYSTNLCLDSPSKHSYVGSFHMPPDKMPHKLCTTSVPLHRDETVTSWKEINSQTCATAPDAGSRAVIVALKTLQEKIRRLELERMQAERNATRFSQVAHRYAGAHSELQPTSQDGKSSPRKDLVSQLHTTEARCSLLEKQLKYMRKMVESAERERLTSVGQEVSAKKREPGAYADKEGNSLSDQRFLWCSLSPPLWLLLECVQQSERAHSDPQIKAQLQKLDKLEKECLKLTSTQSVAERKIELLEQKLLEEEHERKLVQEKAEELQRELEANLLTLSAAEVKPKKKKTKEKALSKKSLRTEVPVSQCLPKSKRMPFVAGTSTSPSHSVSANVQSVLHLLKTRQPRPCERPCSTHFSVSKGRQAPRRAPSPPTPGATALGSLSELLLALQDELGHMSFEHQELVKQIDETDEHKLREDLERELDCLVRRMEEKATQISKLRKHQQTVQKLSQCSPGQKQRPRCAANMDGRGVSGVRALPPSPAKAPSSSQAKALPSSASKQRTTTQERIQLLRDSQRLRSSLRQQDISWET</sequence>
<comment type="caution">
    <text evidence="13">The sequence shown here is derived from an EMBL/GenBank/DDBJ whole genome shotgun (WGS) entry which is preliminary data.</text>
</comment>
<evidence type="ECO:0000256" key="1">
    <source>
        <dbReference type="ARBA" id="ARBA00004300"/>
    </source>
</evidence>
<dbReference type="PANTHER" id="PTHR19336">
    <property type="entry name" value="UNCHARACTERIZED DUF1167"/>
    <property type="match status" value="1"/>
</dbReference>
<dbReference type="GO" id="GO:0042802">
    <property type="term" value="F:identical protein binding"/>
    <property type="evidence" value="ECO:0007669"/>
    <property type="project" value="InterPro"/>
</dbReference>
<feature type="compositionally biased region" description="Basic and acidic residues" evidence="10">
    <location>
        <begin position="182"/>
        <end position="194"/>
    </location>
</feature>
<evidence type="ECO:0000313" key="13">
    <source>
        <dbReference type="EMBL" id="KAK1805493.1"/>
    </source>
</evidence>
<evidence type="ECO:0000256" key="6">
    <source>
        <dbReference type="ARBA" id="ARBA00023212"/>
    </source>
</evidence>
<dbReference type="Pfam" id="PF06657">
    <property type="entry name" value="Cep57_MT_bd"/>
    <property type="match status" value="1"/>
</dbReference>
<feature type="compositionally biased region" description="Low complexity" evidence="10">
    <location>
        <begin position="502"/>
        <end position="519"/>
    </location>
</feature>
<feature type="region of interest" description="Disordered" evidence="10">
    <location>
        <begin position="122"/>
        <end position="143"/>
    </location>
</feature>
<reference evidence="13" key="1">
    <citation type="submission" date="2023-03" db="EMBL/GenBank/DDBJ databases">
        <title>Electrophorus voltai genome.</title>
        <authorList>
            <person name="Bian C."/>
        </authorList>
    </citation>
    <scope>NUCLEOTIDE SEQUENCE</scope>
    <source>
        <strain evidence="13">CB-2022</strain>
        <tissue evidence="13">Muscle</tissue>
    </source>
</reference>
<keyword evidence="4" id="KW-0493">Microtubule</keyword>
<protein>
    <recommendedName>
        <fullName evidence="7">Centrosomal protein 57kDa-like protein 1</fullName>
    </recommendedName>
    <alternativeName>
        <fullName evidence="8">Cep57-related protein</fullName>
    </alternativeName>
</protein>
<keyword evidence="3" id="KW-0963">Cytoplasm</keyword>
<evidence type="ECO:0000259" key="11">
    <source>
        <dbReference type="Pfam" id="PF06657"/>
    </source>
</evidence>
<feature type="compositionally biased region" description="Polar residues" evidence="10">
    <location>
        <begin position="463"/>
        <end position="475"/>
    </location>
</feature>
<proteinExistence type="inferred from homology"/>
<dbReference type="EMBL" id="JAROKS010000003">
    <property type="protein sequence ID" value="KAK1805493.1"/>
    <property type="molecule type" value="Genomic_DNA"/>
</dbReference>
<evidence type="ECO:0000256" key="2">
    <source>
        <dbReference type="ARBA" id="ARBA00008179"/>
    </source>
</evidence>
<dbReference type="InterPro" id="IPR025913">
    <property type="entry name" value="Cep57_CLD"/>
</dbReference>
<evidence type="ECO:0000256" key="9">
    <source>
        <dbReference type="SAM" id="Coils"/>
    </source>
</evidence>
<evidence type="ECO:0000259" key="12">
    <source>
        <dbReference type="Pfam" id="PF14073"/>
    </source>
</evidence>
<dbReference type="GO" id="GO:0008017">
    <property type="term" value="F:microtubule binding"/>
    <property type="evidence" value="ECO:0007669"/>
    <property type="project" value="InterPro"/>
</dbReference>
<evidence type="ECO:0000256" key="4">
    <source>
        <dbReference type="ARBA" id="ARBA00022701"/>
    </source>
</evidence>
<dbReference type="InterPro" id="IPR024957">
    <property type="entry name" value="Cep57_MT-bd_dom"/>
</dbReference>
<dbReference type="InterPro" id="IPR051756">
    <property type="entry name" value="Centrosomal_MT-associated"/>
</dbReference>
<feature type="region of interest" description="Disordered" evidence="10">
    <location>
        <begin position="175"/>
        <end position="194"/>
    </location>
</feature>
<evidence type="ECO:0000256" key="7">
    <source>
        <dbReference type="ARBA" id="ARBA00041218"/>
    </source>
</evidence>
<comment type="subcellular location">
    <subcellularLocation>
        <location evidence="1">Cytoplasm</location>
        <location evidence="1">Cytoskeleton</location>
        <location evidence="1">Microtubule organizing center</location>
        <location evidence="1">Centrosome</location>
    </subcellularLocation>
</comment>
<accession>A0AAD8ZWI0</accession>
<feature type="domain" description="Cep57 centrosome localisation" evidence="12">
    <location>
        <begin position="222"/>
        <end position="293"/>
    </location>
</feature>
<evidence type="ECO:0000256" key="3">
    <source>
        <dbReference type="ARBA" id="ARBA00022490"/>
    </source>
</evidence>
<dbReference type="GO" id="GO:0043015">
    <property type="term" value="F:gamma-tubulin binding"/>
    <property type="evidence" value="ECO:0007669"/>
    <property type="project" value="InterPro"/>
</dbReference>